<evidence type="ECO:0000256" key="1">
    <source>
        <dbReference type="ARBA" id="ARBA00010216"/>
    </source>
</evidence>
<feature type="region of interest" description="Disordered" evidence="2">
    <location>
        <begin position="474"/>
        <end position="510"/>
    </location>
</feature>
<dbReference type="Proteomes" id="UP000814176">
    <property type="component" value="Unassembled WGS sequence"/>
</dbReference>
<reference evidence="3 4" key="1">
    <citation type="journal article" date="2021" name="Environ. Microbiol.">
        <title>Gene family expansions and transcriptome signatures uncover fungal adaptations to wood decay.</title>
        <authorList>
            <person name="Hage H."/>
            <person name="Miyauchi S."/>
            <person name="Viragh M."/>
            <person name="Drula E."/>
            <person name="Min B."/>
            <person name="Chaduli D."/>
            <person name="Navarro D."/>
            <person name="Favel A."/>
            <person name="Norest M."/>
            <person name="Lesage-Meessen L."/>
            <person name="Balint B."/>
            <person name="Merenyi Z."/>
            <person name="de Eugenio L."/>
            <person name="Morin E."/>
            <person name="Martinez A.T."/>
            <person name="Baldrian P."/>
            <person name="Stursova M."/>
            <person name="Martinez M.J."/>
            <person name="Novotny C."/>
            <person name="Magnuson J.K."/>
            <person name="Spatafora J.W."/>
            <person name="Maurice S."/>
            <person name="Pangilinan J."/>
            <person name="Andreopoulos W."/>
            <person name="LaButti K."/>
            <person name="Hundley H."/>
            <person name="Na H."/>
            <person name="Kuo A."/>
            <person name="Barry K."/>
            <person name="Lipzen A."/>
            <person name="Henrissat B."/>
            <person name="Riley R."/>
            <person name="Ahrendt S."/>
            <person name="Nagy L.G."/>
            <person name="Grigoriev I.V."/>
            <person name="Martin F."/>
            <person name="Rosso M.N."/>
        </authorList>
    </citation>
    <scope>NUCLEOTIDE SEQUENCE [LARGE SCALE GENOMIC DNA]</scope>
    <source>
        <strain evidence="3 4">CIRM-BRFM 1785</strain>
    </source>
</reference>
<feature type="compositionally biased region" description="Polar residues" evidence="2">
    <location>
        <begin position="961"/>
        <end position="975"/>
    </location>
</feature>
<comment type="similarity">
    <text evidence="1">Belongs to the EFR3 family.</text>
</comment>
<dbReference type="GeneID" id="71998690"/>
<dbReference type="Pfam" id="PF21072">
    <property type="entry name" value="EFR3"/>
    <property type="match status" value="1"/>
</dbReference>
<evidence type="ECO:0000313" key="3">
    <source>
        <dbReference type="EMBL" id="KAH9844189.1"/>
    </source>
</evidence>
<gene>
    <name evidence="3" type="ORF">C8Q71DRAFT_34539</name>
</gene>
<feature type="compositionally biased region" description="Polar residues" evidence="2">
    <location>
        <begin position="898"/>
        <end position="921"/>
    </location>
</feature>
<evidence type="ECO:0008006" key="5">
    <source>
        <dbReference type="Google" id="ProtNLM"/>
    </source>
</evidence>
<keyword evidence="4" id="KW-1185">Reference proteome</keyword>
<feature type="region of interest" description="Disordered" evidence="2">
    <location>
        <begin position="618"/>
        <end position="652"/>
    </location>
</feature>
<feature type="region of interest" description="Disordered" evidence="2">
    <location>
        <begin position="896"/>
        <end position="989"/>
    </location>
</feature>
<protein>
    <recommendedName>
        <fullName evidence="5">Protein EFR3</fullName>
    </recommendedName>
</protein>
<feature type="compositionally biased region" description="Low complexity" evidence="2">
    <location>
        <begin position="779"/>
        <end position="792"/>
    </location>
</feature>
<name>A0ABQ8KY12_9APHY</name>
<evidence type="ECO:0000313" key="4">
    <source>
        <dbReference type="Proteomes" id="UP000814176"/>
    </source>
</evidence>
<organism evidence="3 4">
    <name type="scientific">Rhodofomes roseus</name>
    <dbReference type="NCBI Taxonomy" id="34475"/>
    <lineage>
        <taxon>Eukaryota</taxon>
        <taxon>Fungi</taxon>
        <taxon>Dikarya</taxon>
        <taxon>Basidiomycota</taxon>
        <taxon>Agaricomycotina</taxon>
        <taxon>Agaricomycetes</taxon>
        <taxon>Polyporales</taxon>
        <taxon>Rhodofomes</taxon>
    </lineage>
</organism>
<dbReference type="RefSeq" id="XP_047784999.1">
    <property type="nucleotide sequence ID" value="XM_047917958.1"/>
</dbReference>
<evidence type="ECO:0000256" key="2">
    <source>
        <dbReference type="SAM" id="MobiDB-lite"/>
    </source>
</evidence>
<feature type="region of interest" description="Disordered" evidence="2">
    <location>
        <begin position="765"/>
        <end position="798"/>
    </location>
</feature>
<dbReference type="PANTHER" id="PTHR47766">
    <property type="entry name" value="PROTEIN EFR3"/>
    <property type="match status" value="1"/>
</dbReference>
<comment type="caution">
    <text evidence="3">The sequence shown here is derived from an EMBL/GenBank/DDBJ whole genome shotgun (WGS) entry which is preliminary data.</text>
</comment>
<dbReference type="EMBL" id="JADCUA010000001">
    <property type="protein sequence ID" value="KAH9844189.1"/>
    <property type="molecule type" value="Genomic_DNA"/>
</dbReference>
<proteinExistence type="inferred from homology"/>
<accession>A0ABQ8KY12</accession>
<sequence length="989" mass="106755">MHLPFTPNHVTLVSACYPPSAALLTSGPDYLPNSQELSRLTYYASNRPGKINKLASELEKRVRTDCRKAQAGNTRSRASLLITLYILKSLSAECRRDIAMLTSFLLSAVNITLSAHLSDLEVAARAATVFTAWATYTDGHLIGVDREVTQNYMSCLQHFSSLGTQRLDDRETRNRTRLVGLAALIAAVHSEALYHSSTHFKLQVSTVTSALLTPLLEADVDTLNHEASFIKDQPKFAFTDDFRTRPALERRAASIHIHVDGDKGPSSGDVVNASLHALASLFGHSTGMQATVILSAVLDYLDDSGGWSKIEHCQWIAAKSAEWTQYQYRYAVPTRLVECLVEGQDASEPTARNSTLAAMVTTVFTSPTPLVNLSTSDMISSLISLVFRRISVSLTDGLLPALVECIASLGTHVYYADQIQDLAGELISRIVVVESNGLPAATKADSEQYRSQALRCLIAGLLGLMHAADIHESAREQGAGSPKEVHVAGTSPDLPSSSKPDPRDVHIRPSRRTRISPEVWQDTLLLLCDRDYAVRADYAVALISFLRSEAPRLGDHTDAEVSKRRRSIVDGPTEQAHTTAAIVHGDATTRLLNALHAYVYVLATASNIDLHSYAACGQDRPTTSSGTPREGSANADPDQMSRRSMALPPRSRKTSFVMRAMSNVPKRLSHSTPPAATLSDYGNILAVLTAVHEHLPVRGLFTGVPMLLALDKAAREGSHGTAFAPFSPVMQQLVARTWAVIGRVWKSPEVIERAEQVLSALPSSASLPSVPEARPGTLPSPQQPVSIPSQESATDLPDLDSESLWRSIASSQLVAGTTGLDSEGLGRRLAAAWTAEGAFTESVEANTGYDTIGRDALSPLVRVAPALMHIENISLQSLARSTRGVGVNDLRDALEGRSSISNPNLSNRAPSISTLDHTSSVAHPETHLKLTPTKSRGQRSRLAGPGEVRDVLNKLGIGKQNGASQLKSSFSTFQKPEQRASPLTPPYTA</sequence>
<dbReference type="SUPFAM" id="SSF48371">
    <property type="entry name" value="ARM repeat"/>
    <property type="match status" value="1"/>
</dbReference>
<dbReference type="PANTHER" id="PTHR47766:SF1">
    <property type="entry name" value="PROTEIN EFR3"/>
    <property type="match status" value="1"/>
</dbReference>
<dbReference type="InterPro" id="IPR039786">
    <property type="entry name" value="EFR3"/>
</dbReference>
<dbReference type="InterPro" id="IPR016024">
    <property type="entry name" value="ARM-type_fold"/>
</dbReference>
<dbReference type="InterPro" id="IPR049150">
    <property type="entry name" value="EFR3_HEAT-like_rpt"/>
</dbReference>